<accession>A0ABQ8HK15</accession>
<organism evidence="3 4">
    <name type="scientific">Xanthoceras sorbifolium</name>
    <dbReference type="NCBI Taxonomy" id="99658"/>
    <lineage>
        <taxon>Eukaryota</taxon>
        <taxon>Viridiplantae</taxon>
        <taxon>Streptophyta</taxon>
        <taxon>Embryophyta</taxon>
        <taxon>Tracheophyta</taxon>
        <taxon>Spermatophyta</taxon>
        <taxon>Magnoliopsida</taxon>
        <taxon>eudicotyledons</taxon>
        <taxon>Gunneridae</taxon>
        <taxon>Pentapetalae</taxon>
        <taxon>rosids</taxon>
        <taxon>malvids</taxon>
        <taxon>Sapindales</taxon>
        <taxon>Sapindaceae</taxon>
        <taxon>Xanthoceroideae</taxon>
        <taxon>Xanthoceras</taxon>
    </lineage>
</organism>
<evidence type="ECO:0000256" key="1">
    <source>
        <dbReference type="ARBA" id="ARBA00022821"/>
    </source>
</evidence>
<evidence type="ECO:0000313" key="4">
    <source>
        <dbReference type="Proteomes" id="UP000827721"/>
    </source>
</evidence>
<name>A0ABQ8HK15_9ROSI</name>
<dbReference type="InterPro" id="IPR027417">
    <property type="entry name" value="P-loop_NTPase"/>
</dbReference>
<dbReference type="Pfam" id="PF00931">
    <property type="entry name" value="NB-ARC"/>
    <property type="match status" value="1"/>
</dbReference>
<keyword evidence="1" id="KW-0611">Plant defense</keyword>
<dbReference type="PANTHER" id="PTHR36766">
    <property type="entry name" value="PLANT BROAD-SPECTRUM MILDEW RESISTANCE PROTEIN RPW8"/>
    <property type="match status" value="1"/>
</dbReference>
<keyword evidence="4" id="KW-1185">Reference proteome</keyword>
<dbReference type="InterPro" id="IPR002182">
    <property type="entry name" value="NB-ARC"/>
</dbReference>
<protein>
    <recommendedName>
        <fullName evidence="2">NB-ARC domain-containing protein</fullName>
    </recommendedName>
</protein>
<proteinExistence type="predicted"/>
<dbReference type="Gene3D" id="3.40.50.300">
    <property type="entry name" value="P-loop containing nucleotide triphosphate hydrolases"/>
    <property type="match status" value="1"/>
</dbReference>
<evidence type="ECO:0000313" key="3">
    <source>
        <dbReference type="EMBL" id="KAH7564686.1"/>
    </source>
</evidence>
<feature type="domain" description="NB-ARC" evidence="2">
    <location>
        <begin position="2"/>
        <end position="65"/>
    </location>
</feature>
<comment type="caution">
    <text evidence="3">The sequence shown here is derived from an EMBL/GenBank/DDBJ whole genome shotgun (WGS) entry which is preliminary data.</text>
</comment>
<dbReference type="InterPro" id="IPR032675">
    <property type="entry name" value="LRR_dom_sf"/>
</dbReference>
<dbReference type="PANTHER" id="PTHR36766:SF64">
    <property type="entry name" value="OS12G0206100 PROTEIN"/>
    <property type="match status" value="1"/>
</dbReference>
<dbReference type="Gene3D" id="3.80.10.10">
    <property type="entry name" value="Ribonuclease Inhibitor"/>
    <property type="match status" value="1"/>
</dbReference>
<sequence>MLLSMLRGKRFVLILDDMWEAIQLEEVGIPEPTKENSCKLVITTCSLDVEFRNLQDFNCYVKSLNSHGGPDENHLLMTDFGGYVDPWVDWERIFNVNKEVITCGDIYGREEKDSIILPKDVKGLRILECDDIPTFNTLERLEYLSIELLHNLTVLPNLSESTPPDQYSHLKGVRIHFCPKVKKMFSSKQLLELKNLEWIDVFYCPKMEELITIDDDDNEERSQK</sequence>
<dbReference type="Proteomes" id="UP000827721">
    <property type="component" value="Unassembled WGS sequence"/>
</dbReference>
<gene>
    <name evidence="3" type="ORF">JRO89_XS09G0006300</name>
</gene>
<reference evidence="3 4" key="1">
    <citation type="submission" date="2021-02" db="EMBL/GenBank/DDBJ databases">
        <title>Plant Genome Project.</title>
        <authorList>
            <person name="Zhang R.-G."/>
        </authorList>
    </citation>
    <scope>NUCLEOTIDE SEQUENCE [LARGE SCALE GENOMIC DNA]</scope>
    <source>
        <tissue evidence="3">Leaves</tissue>
    </source>
</reference>
<dbReference type="EMBL" id="JAFEMO010000009">
    <property type="protein sequence ID" value="KAH7564686.1"/>
    <property type="molecule type" value="Genomic_DNA"/>
</dbReference>
<evidence type="ECO:0000259" key="2">
    <source>
        <dbReference type="Pfam" id="PF00931"/>
    </source>
</evidence>